<reference evidence="6 7" key="1">
    <citation type="submission" date="2018-08" db="EMBL/GenBank/DDBJ databases">
        <title>A genome reference for cultivated species of the human gut microbiota.</title>
        <authorList>
            <person name="Zou Y."/>
            <person name="Xue W."/>
            <person name="Luo G."/>
        </authorList>
    </citation>
    <scope>NUCLEOTIDE SEQUENCE [LARGE SCALE GENOMIC DNA]</scope>
    <source>
        <strain evidence="6 7">AF38-11</strain>
    </source>
</reference>
<dbReference type="GO" id="GO:0004252">
    <property type="term" value="F:serine-type endopeptidase activity"/>
    <property type="evidence" value="ECO:0007669"/>
    <property type="project" value="UniProtKB-UniRule"/>
</dbReference>
<dbReference type="EMBL" id="QROP01000023">
    <property type="protein sequence ID" value="RHL36910.1"/>
    <property type="molecule type" value="Genomic_DNA"/>
</dbReference>
<evidence type="ECO:0000313" key="6">
    <source>
        <dbReference type="EMBL" id="RHL36910.1"/>
    </source>
</evidence>
<keyword evidence="2 4" id="KW-0378">Hydrolase</keyword>
<dbReference type="Gene3D" id="3.40.50.200">
    <property type="entry name" value="Peptidase S8/S53 domain"/>
    <property type="match status" value="1"/>
</dbReference>
<dbReference type="InterPro" id="IPR034074">
    <property type="entry name" value="Y4bN_pept_dom"/>
</dbReference>
<dbReference type="InterPro" id="IPR036852">
    <property type="entry name" value="Peptidase_S8/S53_dom_sf"/>
</dbReference>
<dbReference type="GO" id="GO:0006508">
    <property type="term" value="P:proteolysis"/>
    <property type="evidence" value="ECO:0007669"/>
    <property type="project" value="UniProtKB-KW"/>
</dbReference>
<evidence type="ECO:0000256" key="1">
    <source>
        <dbReference type="ARBA" id="ARBA00022670"/>
    </source>
</evidence>
<dbReference type="InterPro" id="IPR015500">
    <property type="entry name" value="Peptidase_S8_subtilisin-rel"/>
</dbReference>
<feature type="active site" description="Charge relay system" evidence="4">
    <location>
        <position position="536"/>
    </location>
</feature>
<feature type="domain" description="Peptidase S8/S53" evidence="5">
    <location>
        <begin position="273"/>
        <end position="577"/>
    </location>
</feature>
<name>A0AA92V9Z2_9BACT</name>
<dbReference type="InterPro" id="IPR000209">
    <property type="entry name" value="Peptidase_S8/S53_dom"/>
</dbReference>
<dbReference type="SUPFAM" id="SSF52743">
    <property type="entry name" value="Subtilisin-like"/>
    <property type="match status" value="1"/>
</dbReference>
<evidence type="ECO:0000259" key="5">
    <source>
        <dbReference type="Pfam" id="PF00082"/>
    </source>
</evidence>
<evidence type="ECO:0000313" key="7">
    <source>
        <dbReference type="Proteomes" id="UP000283672"/>
    </source>
</evidence>
<sequence length="799" mass="89117">MHKKHFFLSNNIAEARGFSPQKQGFDGHTLPSKDRAAQASMVKEQYVAVVNQIVTHLEEREKQGQPVANGIYVDLKMDKSFIPDSLGKQDSPKGATIMKVTDNGEENDVDVTVYVKKDKKDWLKNKVDDYSSKNTAKGKPCNERLIAPINGVEATDIRTLYVSAEEFDTIPEEGSYIYELWMSHSKENSQERIENTLHQLGIEKMAEPLLFDGVDVWLIKSTKQQLCTLPLSLGYIEGIRPYHKPSILTSSNPEKREWSELIKGEITYDEDADVIVGILDSGVNNAHELLKPALPDERMDVAIGVLEATDKTDHGTGMAGLALLGDLTNIAYQRETPVAVHHALSSVKIYEAGYETPKEFYGAVIEEAIGKASDMGASIQCMAITDESAYNGIATSSSAALDESIYHQGQCDRLVLVSAGNIQTPDVDHNNYIESCKANAVQSPAQAWNALTVGAYTEKTLVGDESFKPLAAPGGVSPYSCSSYPWHEKRNKPEIVMEGGNVAYHDLLRETSHSDLSLVTTSNEQEEPLEPFNATSAATGLAARLAAQIKVENPQLSMLSIRGLMVHSARWTDEMMRINNVEERMTLCGYGVPDENAAVYSNEKCATYIFENQLEPYTQGDSGNIYGKMHYYDLPWPKELLEDMGDEYVRIRITLSYYVKPSPGYAGRTSKYRYPSATLHFDLKTATETEEEFLCRRNRQEGEKTTQNDATRWNVKQQKRERGTVQSDWIECTAADLAEMDKIVVFPGQGWWKERKLDNVDNSVPYSLIVSIETKETDIYNAVETAISNRIGVPIAQEV</sequence>
<dbReference type="Pfam" id="PF00082">
    <property type="entry name" value="Peptidase_S8"/>
    <property type="match status" value="1"/>
</dbReference>
<accession>A0AA92V9Z2</accession>
<organism evidence="6 7">
    <name type="scientific">Segatella copri</name>
    <dbReference type="NCBI Taxonomy" id="165179"/>
    <lineage>
        <taxon>Bacteria</taxon>
        <taxon>Pseudomonadati</taxon>
        <taxon>Bacteroidota</taxon>
        <taxon>Bacteroidia</taxon>
        <taxon>Bacteroidales</taxon>
        <taxon>Prevotellaceae</taxon>
        <taxon>Segatella</taxon>
    </lineage>
</organism>
<dbReference type="PROSITE" id="PS51892">
    <property type="entry name" value="SUBTILASE"/>
    <property type="match status" value="1"/>
</dbReference>
<comment type="caution">
    <text evidence="6">The sequence shown here is derived from an EMBL/GenBank/DDBJ whole genome shotgun (WGS) entry which is preliminary data.</text>
</comment>
<dbReference type="RefSeq" id="WP_118416546.1">
    <property type="nucleotide sequence ID" value="NZ_CATKVS010000004.1"/>
</dbReference>
<keyword evidence="3 4" id="KW-0720">Serine protease</keyword>
<gene>
    <name evidence="6" type="ORF">DW026_09645</name>
</gene>
<keyword evidence="1 4" id="KW-0645">Protease</keyword>
<evidence type="ECO:0000256" key="3">
    <source>
        <dbReference type="ARBA" id="ARBA00022825"/>
    </source>
</evidence>
<comment type="similarity">
    <text evidence="4">Belongs to the peptidase S8 family.</text>
</comment>
<evidence type="ECO:0000256" key="2">
    <source>
        <dbReference type="ARBA" id="ARBA00022801"/>
    </source>
</evidence>
<dbReference type="CDD" id="cd04847">
    <property type="entry name" value="Peptidases_S8_Subtilisin_like_2"/>
    <property type="match status" value="1"/>
</dbReference>
<feature type="active site" description="Charge relay system" evidence="4">
    <location>
        <position position="280"/>
    </location>
</feature>
<evidence type="ECO:0000256" key="4">
    <source>
        <dbReference type="PROSITE-ProRule" id="PRU01240"/>
    </source>
</evidence>
<protein>
    <submittedName>
        <fullName evidence="6">Peptidase S8</fullName>
    </submittedName>
</protein>
<dbReference type="Proteomes" id="UP000283672">
    <property type="component" value="Unassembled WGS sequence"/>
</dbReference>
<proteinExistence type="inferred from homology"/>
<dbReference type="PRINTS" id="PR00723">
    <property type="entry name" value="SUBTILISIN"/>
</dbReference>
<dbReference type="AlphaFoldDB" id="A0AA92V9Z2"/>
<feature type="active site" description="Charge relay system" evidence="4">
    <location>
        <position position="314"/>
    </location>
</feature>